<keyword evidence="1" id="KW-0472">Membrane</keyword>
<feature type="transmembrane region" description="Helical" evidence="1">
    <location>
        <begin position="211"/>
        <end position="233"/>
    </location>
</feature>
<reference evidence="3 4" key="1">
    <citation type="submission" date="2015-09" db="EMBL/GenBank/DDBJ databases">
        <title>Sorangium comparison.</title>
        <authorList>
            <person name="Zaburannyi N."/>
            <person name="Bunk B."/>
            <person name="Overmann J."/>
            <person name="Mueller R."/>
        </authorList>
    </citation>
    <scope>NUCLEOTIDE SEQUENCE [LARGE SCALE GENOMIC DNA]</scope>
    <source>
        <strain evidence="3 4">So ce836</strain>
    </source>
</reference>
<sequence>MAGETGMLRRGKPLGTGRGGWAALALAATALWPLSASADEPAAPAGGPAAPEAGAASGVTQCVAAHAEVQRLRKEHQLLEAGRALKGCARSDCPAPVLRDCGAWVDELERATPSIVFNVTSGGEQVTGSRILVDGQPVELSSSGAPLKLDPGKHTYRVEHAGHKPVSKELILFEGQRFRQLNVALEPLVEAEARVPPAQASVTETYRPVPALTYVLAGLGVAGGASFAVWGLMGRSERDQLEKTCSPKCADSDLDAVRTRYLIADISLGVGAAALAGAALTYLLRPTKERPIAVSVEPSRTGVVGTVLLRGM</sequence>
<keyword evidence="2" id="KW-0732">Signal</keyword>
<proteinExistence type="predicted"/>
<dbReference type="RefSeq" id="WP_207217520.1">
    <property type="nucleotide sequence ID" value="NZ_CP012672.1"/>
</dbReference>
<dbReference type="AlphaFoldDB" id="A0A4V0NGR8"/>
<protein>
    <recommendedName>
        <fullName evidence="5">PEGA domain-containing protein</fullName>
    </recommendedName>
</protein>
<evidence type="ECO:0008006" key="5">
    <source>
        <dbReference type="Google" id="ProtNLM"/>
    </source>
</evidence>
<evidence type="ECO:0000256" key="2">
    <source>
        <dbReference type="SAM" id="SignalP"/>
    </source>
</evidence>
<feature type="transmembrane region" description="Helical" evidence="1">
    <location>
        <begin position="262"/>
        <end position="284"/>
    </location>
</feature>
<feature type="signal peptide" evidence="2">
    <location>
        <begin position="1"/>
        <end position="38"/>
    </location>
</feature>
<dbReference type="EMBL" id="CP012672">
    <property type="protein sequence ID" value="AUX34122.1"/>
    <property type="molecule type" value="Genomic_DNA"/>
</dbReference>
<evidence type="ECO:0000313" key="3">
    <source>
        <dbReference type="EMBL" id="AUX34122.1"/>
    </source>
</evidence>
<keyword evidence="1" id="KW-1133">Transmembrane helix</keyword>
<keyword evidence="1" id="KW-0812">Transmembrane</keyword>
<dbReference type="Proteomes" id="UP000295497">
    <property type="component" value="Chromosome"/>
</dbReference>
<organism evidence="3 4">
    <name type="scientific">Sorangium cellulosum</name>
    <name type="common">Polyangium cellulosum</name>
    <dbReference type="NCBI Taxonomy" id="56"/>
    <lineage>
        <taxon>Bacteria</taxon>
        <taxon>Pseudomonadati</taxon>
        <taxon>Myxococcota</taxon>
        <taxon>Polyangia</taxon>
        <taxon>Polyangiales</taxon>
        <taxon>Polyangiaceae</taxon>
        <taxon>Sorangium</taxon>
    </lineage>
</organism>
<evidence type="ECO:0000313" key="4">
    <source>
        <dbReference type="Proteomes" id="UP000295497"/>
    </source>
</evidence>
<evidence type="ECO:0000256" key="1">
    <source>
        <dbReference type="SAM" id="Phobius"/>
    </source>
</evidence>
<gene>
    <name evidence="3" type="ORF">SOCE836_062900</name>
</gene>
<accession>A0A4V0NGR8</accession>
<feature type="chain" id="PRO_5020427739" description="PEGA domain-containing protein" evidence="2">
    <location>
        <begin position="39"/>
        <end position="312"/>
    </location>
</feature>
<name>A0A4V0NGR8_SORCE</name>